<name>A0A914WK67_9BILA</name>
<protein>
    <submittedName>
        <fullName evidence="3">Reverse transcriptase domain-containing protein</fullName>
    </submittedName>
</protein>
<dbReference type="PANTHER" id="PTHR47027:SF8">
    <property type="entry name" value="RIBONUCLEASE H"/>
    <property type="match status" value="1"/>
</dbReference>
<dbReference type="PROSITE" id="PS50878">
    <property type="entry name" value="RT_POL"/>
    <property type="match status" value="1"/>
</dbReference>
<sequence>MRRANLEKLKNAADKQQVQQHLNDSICSITTATTDVQKYWHSLKQCIQETTETMLGHQAPKKKQLWMTQHILDQMSEQRIYKNNNWEKYKEMQQKIREEIRKAKEKWMGEQYKQEKLDNWTNYIHKLFGAARTPAEKDQQVPEEALHILTSEVEYAIKTAKSGKACGPDTVHVELLKQLDIDNIRQLTNWYNQVYNSNNIPSDWLQSIFVAIPKKATSRKCKDYRLLSLMSHVLKVFLKVIQQRICCTCKNALKNTQFGFCKGLGTREAIFGLQILLQRCYEHQEEVYICFIDYEKAFDSVDHNRLATQLKQLGLDKNDINFIIALYWNQTAQLWYNNELTDPIPIQKGVRQGCPLSPILFNIYSEQIFDQTLADKNIGIKVNGQYINNIRYANDTALVADSEQDLQQILDEVAAEGQIWGLRINKKKTKVMKVSRTPSNTTIKLGNEKLEQVHRYKYLGGLIDDQLNHEVEIKSRIEQARQAITKWKTLLADRNLNTRLKLRTLKCYIWSILLYGVETWTLTTVTTKRLVAFEMWLYQRMLKIPWTAKITNAQVLQDMGTDRQLLKTIISRKCNYLGHIARNDHKYQLLQQILQGKIEGKKLPGRPKTTWLSNIKTWLQLTTAQTLHAVLDRDQYHREVAPAVSQH</sequence>
<dbReference type="InterPro" id="IPR043502">
    <property type="entry name" value="DNA/RNA_pol_sf"/>
</dbReference>
<accession>A0A914WK67</accession>
<proteinExistence type="predicted"/>
<dbReference type="Pfam" id="PF00078">
    <property type="entry name" value="RVT_1"/>
    <property type="match status" value="1"/>
</dbReference>
<evidence type="ECO:0000313" key="3">
    <source>
        <dbReference type="WBParaSite" id="PSAMB.scaffold4374size14858.g24152.t1"/>
    </source>
</evidence>
<reference evidence="3" key="1">
    <citation type="submission" date="2022-11" db="UniProtKB">
        <authorList>
            <consortium name="WormBaseParasite"/>
        </authorList>
    </citation>
    <scope>IDENTIFICATION</scope>
</reference>
<keyword evidence="2" id="KW-1185">Reference proteome</keyword>
<evidence type="ECO:0000259" key="1">
    <source>
        <dbReference type="PROSITE" id="PS50878"/>
    </source>
</evidence>
<dbReference type="InterPro" id="IPR000477">
    <property type="entry name" value="RT_dom"/>
</dbReference>
<dbReference type="SUPFAM" id="SSF56672">
    <property type="entry name" value="DNA/RNA polymerases"/>
    <property type="match status" value="1"/>
</dbReference>
<organism evidence="2 3">
    <name type="scientific">Plectus sambesii</name>
    <dbReference type="NCBI Taxonomy" id="2011161"/>
    <lineage>
        <taxon>Eukaryota</taxon>
        <taxon>Metazoa</taxon>
        <taxon>Ecdysozoa</taxon>
        <taxon>Nematoda</taxon>
        <taxon>Chromadorea</taxon>
        <taxon>Plectida</taxon>
        <taxon>Plectina</taxon>
        <taxon>Plectoidea</taxon>
        <taxon>Plectidae</taxon>
        <taxon>Plectus</taxon>
    </lineage>
</organism>
<dbReference type="AlphaFoldDB" id="A0A914WK67"/>
<dbReference type="Proteomes" id="UP000887566">
    <property type="component" value="Unplaced"/>
</dbReference>
<feature type="domain" description="Reverse transcriptase" evidence="1">
    <location>
        <begin position="193"/>
        <end position="463"/>
    </location>
</feature>
<evidence type="ECO:0000313" key="2">
    <source>
        <dbReference type="Proteomes" id="UP000887566"/>
    </source>
</evidence>
<dbReference type="WBParaSite" id="PSAMB.scaffold4374size14858.g24152.t1">
    <property type="protein sequence ID" value="PSAMB.scaffold4374size14858.g24152.t1"/>
    <property type="gene ID" value="PSAMB.scaffold4374size14858.g24152"/>
</dbReference>
<dbReference type="PANTHER" id="PTHR47027">
    <property type="entry name" value="REVERSE TRANSCRIPTASE DOMAIN-CONTAINING PROTEIN"/>
    <property type="match status" value="1"/>
</dbReference>
<dbReference type="CDD" id="cd01650">
    <property type="entry name" value="RT_nLTR_like"/>
    <property type="match status" value="1"/>
</dbReference>